<evidence type="ECO:0000313" key="2">
    <source>
        <dbReference type="EMBL" id="SDM39713.1"/>
    </source>
</evidence>
<sequence>MKLRSLADWKARKVRLALHNRRRKAAGKPYSEIRDGVIVRVHPDGRVVNPDGTDHAPGARHVPEPRIQDDPGIRRAQADADAEYADAARAYLRAVIKRDFPAVLATVEEVERVEAEPDTMTTELDALYAEAVSRASDPLGPGLCFTQEEREWLEAFTEFVYGSGVAPASRLWK</sequence>
<accession>A0A1G9SWD8</accession>
<dbReference type="Proteomes" id="UP000199671">
    <property type="component" value="Unassembled WGS sequence"/>
</dbReference>
<evidence type="ECO:0000313" key="3">
    <source>
        <dbReference type="Proteomes" id="UP000199671"/>
    </source>
</evidence>
<gene>
    <name evidence="2" type="ORF">SAMN04487766_102120</name>
</gene>
<feature type="compositionally biased region" description="Basic and acidic residues" evidence="1">
    <location>
        <begin position="61"/>
        <end position="70"/>
    </location>
</feature>
<dbReference type="RefSeq" id="WP_092607728.1">
    <property type="nucleotide sequence ID" value="NZ_FNHU01000002.1"/>
</dbReference>
<protein>
    <submittedName>
        <fullName evidence="2">Uncharacterized protein</fullName>
    </submittedName>
</protein>
<proteinExistence type="predicted"/>
<organism evidence="2 3">
    <name type="scientific">Actinomyces ruminicola</name>
    <dbReference type="NCBI Taxonomy" id="332524"/>
    <lineage>
        <taxon>Bacteria</taxon>
        <taxon>Bacillati</taxon>
        <taxon>Actinomycetota</taxon>
        <taxon>Actinomycetes</taxon>
        <taxon>Actinomycetales</taxon>
        <taxon>Actinomycetaceae</taxon>
        <taxon>Actinomyces</taxon>
    </lineage>
</organism>
<reference evidence="2 3" key="1">
    <citation type="submission" date="2016-10" db="EMBL/GenBank/DDBJ databases">
        <authorList>
            <person name="de Groot N.N."/>
        </authorList>
    </citation>
    <scope>NUCLEOTIDE SEQUENCE [LARGE SCALE GENOMIC DNA]</scope>
    <source>
        <strain evidence="2 3">KPR-7B</strain>
    </source>
</reference>
<name>A0A1G9SWD8_9ACTO</name>
<dbReference type="EMBL" id="FNHU01000002">
    <property type="protein sequence ID" value="SDM39713.1"/>
    <property type="molecule type" value="Genomic_DNA"/>
</dbReference>
<feature type="region of interest" description="Disordered" evidence="1">
    <location>
        <begin position="44"/>
        <end position="70"/>
    </location>
</feature>
<dbReference type="AlphaFoldDB" id="A0A1G9SWD8"/>
<evidence type="ECO:0000256" key="1">
    <source>
        <dbReference type="SAM" id="MobiDB-lite"/>
    </source>
</evidence>